<keyword evidence="1" id="KW-0732">Signal</keyword>
<gene>
    <name evidence="5" type="ORF">ICJ84_00655</name>
</gene>
<dbReference type="InterPro" id="IPR023996">
    <property type="entry name" value="TonB-dep_OMP_SusC/RagA"/>
</dbReference>
<dbReference type="InterPro" id="IPR037066">
    <property type="entry name" value="Plug_dom_sf"/>
</dbReference>
<keyword evidence="5" id="KW-0675">Receptor</keyword>
<dbReference type="NCBIfam" id="TIGR04057">
    <property type="entry name" value="SusC_RagA_signa"/>
    <property type="match status" value="1"/>
</dbReference>
<dbReference type="EMBL" id="JACVXC010000001">
    <property type="protein sequence ID" value="MBD0833935.1"/>
    <property type="molecule type" value="Genomic_DNA"/>
</dbReference>
<dbReference type="Gene3D" id="2.60.40.1120">
    <property type="entry name" value="Carboxypeptidase-like, regulatory domain"/>
    <property type="match status" value="1"/>
</dbReference>
<reference evidence="5" key="2">
    <citation type="submission" date="2020-09" db="EMBL/GenBank/DDBJ databases">
        <authorList>
            <person name="Wu Z."/>
        </authorList>
    </citation>
    <scope>NUCLEOTIDE SEQUENCE</scope>
    <source>
        <strain evidence="5">SC17</strain>
    </source>
</reference>
<dbReference type="SUPFAM" id="SSF49464">
    <property type="entry name" value="Carboxypeptidase regulatory domain-like"/>
    <property type="match status" value="1"/>
</dbReference>
<dbReference type="RefSeq" id="WP_188214432.1">
    <property type="nucleotide sequence ID" value="NZ_BAABGH010000004.1"/>
</dbReference>
<feature type="compositionally biased region" description="Low complexity" evidence="3">
    <location>
        <begin position="959"/>
        <end position="969"/>
    </location>
</feature>
<dbReference type="GO" id="GO:0044718">
    <property type="term" value="P:siderophore transmembrane transport"/>
    <property type="evidence" value="ECO:0007669"/>
    <property type="project" value="TreeGrafter"/>
</dbReference>
<dbReference type="InterPro" id="IPR012910">
    <property type="entry name" value="Plug_dom"/>
</dbReference>
<feature type="region of interest" description="Disordered" evidence="3">
    <location>
        <begin position="956"/>
        <end position="978"/>
    </location>
</feature>
<keyword evidence="2" id="KW-0472">Membrane</keyword>
<dbReference type="FunFam" id="2.60.40.1120:FF:000003">
    <property type="entry name" value="Outer membrane protein Omp121"/>
    <property type="match status" value="1"/>
</dbReference>
<dbReference type="Gene3D" id="2.170.130.10">
    <property type="entry name" value="TonB-dependent receptor, plug domain"/>
    <property type="match status" value="1"/>
</dbReference>
<evidence type="ECO:0000256" key="1">
    <source>
        <dbReference type="ARBA" id="ARBA00022729"/>
    </source>
</evidence>
<dbReference type="SUPFAM" id="SSF56935">
    <property type="entry name" value="Porins"/>
    <property type="match status" value="1"/>
</dbReference>
<dbReference type="PROSITE" id="PS52016">
    <property type="entry name" value="TONB_DEPENDENT_REC_3"/>
    <property type="match status" value="1"/>
</dbReference>
<dbReference type="PANTHER" id="PTHR30069:SF29">
    <property type="entry name" value="HEMOGLOBIN AND HEMOGLOBIN-HAPTOGLOBIN-BINDING PROTEIN 1-RELATED"/>
    <property type="match status" value="1"/>
</dbReference>
<dbReference type="Proteomes" id="UP000602057">
    <property type="component" value="Unassembled WGS sequence"/>
</dbReference>
<organism evidence="5 6">
    <name type="scientific">Aestuariibaculum suncheonense</name>
    <dbReference type="NCBI Taxonomy" id="1028745"/>
    <lineage>
        <taxon>Bacteria</taxon>
        <taxon>Pseudomonadati</taxon>
        <taxon>Bacteroidota</taxon>
        <taxon>Flavobacteriia</taxon>
        <taxon>Flavobacteriales</taxon>
        <taxon>Flavobacteriaceae</taxon>
    </lineage>
</organism>
<reference evidence="5" key="1">
    <citation type="journal article" date="2013" name="Int. J. Syst. Evol. Microbiol.">
        <title>Aestuariibaculum suncheonense gen. nov., sp. nov., a marine bacterium of the family Flavobacteriaceae isolated from a tidal flat and emended descriptions of the genera Gaetbulibacter and Tamlana.</title>
        <authorList>
            <person name="Jeong S.H."/>
            <person name="Park M.S."/>
            <person name="Jin H.M."/>
            <person name="Lee K."/>
            <person name="Park W."/>
            <person name="Jeon C.O."/>
        </authorList>
    </citation>
    <scope>NUCLEOTIDE SEQUENCE</scope>
    <source>
        <strain evidence="5">SC17</strain>
    </source>
</reference>
<keyword evidence="2" id="KW-0812">Transmembrane</keyword>
<evidence type="ECO:0000259" key="4">
    <source>
        <dbReference type="Pfam" id="PF07715"/>
    </source>
</evidence>
<dbReference type="InterPro" id="IPR039426">
    <property type="entry name" value="TonB-dep_rcpt-like"/>
</dbReference>
<comment type="caution">
    <text evidence="5">The sequence shown here is derived from an EMBL/GenBank/DDBJ whole genome shotgun (WGS) entry which is preliminary data.</text>
</comment>
<feature type="domain" description="TonB-dependent receptor plug" evidence="4">
    <location>
        <begin position="126"/>
        <end position="225"/>
    </location>
</feature>
<evidence type="ECO:0000256" key="3">
    <source>
        <dbReference type="SAM" id="MobiDB-lite"/>
    </source>
</evidence>
<dbReference type="NCBIfam" id="TIGR04056">
    <property type="entry name" value="OMP_RagA_SusC"/>
    <property type="match status" value="1"/>
</dbReference>
<dbReference type="InterPro" id="IPR008969">
    <property type="entry name" value="CarboxyPept-like_regulatory"/>
</dbReference>
<comment type="similarity">
    <text evidence="2">Belongs to the TonB-dependent receptor family.</text>
</comment>
<proteinExistence type="inferred from homology"/>
<dbReference type="GO" id="GO:0015344">
    <property type="term" value="F:siderophore uptake transmembrane transporter activity"/>
    <property type="evidence" value="ECO:0007669"/>
    <property type="project" value="TreeGrafter"/>
</dbReference>
<dbReference type="Pfam" id="PF13715">
    <property type="entry name" value="CarbopepD_reg_2"/>
    <property type="match status" value="1"/>
</dbReference>
<dbReference type="GO" id="GO:0009279">
    <property type="term" value="C:cell outer membrane"/>
    <property type="evidence" value="ECO:0007669"/>
    <property type="project" value="UniProtKB-SubCell"/>
</dbReference>
<keyword evidence="2" id="KW-1134">Transmembrane beta strand</keyword>
<keyword evidence="2" id="KW-0813">Transport</keyword>
<protein>
    <submittedName>
        <fullName evidence="5">TonB-dependent receptor</fullName>
    </submittedName>
</protein>
<sequence length="1071" mass="118261">MILFVFAVMFNVQAKTVIKDDGVDKIAGLKLTQRFEIKGVVTDQNNQPLPGANVLEKGTSNGVQTDFDGKFSLEVSNKNAVLVVSYIGFKTQEVVVKGQTKFSIALEEDAGKLEEVVVVGYGVQKKINVTGSVASIKANDVVTTPATNVKGLIIGQVPGVITNQNPGLPGEDSVDLSIRGFGNPLVIVDGVESSMDRIDPNDIENISILKDASAAIYGVRGGDGVVLITTKRGKEGKVQFNYHGYTGIQKPVKFLTPASAADYIKAKRNGLFNAQYDPADPNAAIAYGDFTEAYLAEYESGAKKSYNWVDALLKQGGSQLASHNFSANGGSEKVRFYTSLGLLAQDGIFKGDYSYKKLTLTNNLDAQITDDLTLALNSSYIDETKDYAAYGVKTIWDDLKTAQPFFSPQLPNPNRAPYSGFTERSPVARTQKKFGGYSLTTSETLAAAMELKYQTPFLTGLTIGAKANVRMRRVYLEDLSKTYTVYQYHEEDNSYSPVQTVNANPSFSKGVTSKANDPRMRFLSRFYMNYDNTFGKHKIGALAFAEKEDNEVDRLVVLRSDLLSDAVPTITAGDNSLTQVLNDEDDEERRSTALPQEYSRISYAGRFNYAYDDKYLLEATFRADASSKVSPKVRWGYFPSVSLGWNVAKENFLDGSIFNELKLRLSYSETGKDDKIGNTTFDYLTGYNELSSVYYLDGNPVTNIITAGLVNDRLTWTENTLYNAGLDFRLLNGKFYGNVDVFYRLSEGIVAPDEETVPTTFGAVLPLVNLNSTNDHGFEFVLGYKGNIGNLKLDLSGNFSYARQRYGDWAQDINMDDPNVVRMDLKNGQYVNRSFGFISDGLINTQAELDDYKASHTFQTLSGTPKVGDIRYLDVNGPDGVPDGVINNYDRREIGYGSEPDITFGLNTRLSYKNFSLAMLWQGASLFNVTIGGGNMRAPFGSEDVPLTLHSKYSWTQDPNNPGVGNNPNAQLPAYNNDGGRAWNNNGSDFWRKDGTYVRLKTATLSYDLPQKVLEKIGFNNCAFYLTGDNLFAFTKLGIFEDYIDPEQAYNNSGFSLPLLRTYTFGVRIGL</sequence>
<dbReference type="Pfam" id="PF07715">
    <property type="entry name" value="Plug"/>
    <property type="match status" value="1"/>
</dbReference>
<dbReference type="PANTHER" id="PTHR30069">
    <property type="entry name" value="TONB-DEPENDENT OUTER MEMBRANE RECEPTOR"/>
    <property type="match status" value="1"/>
</dbReference>
<keyword evidence="6" id="KW-1185">Reference proteome</keyword>
<evidence type="ECO:0000313" key="5">
    <source>
        <dbReference type="EMBL" id="MBD0833935.1"/>
    </source>
</evidence>
<dbReference type="AlphaFoldDB" id="A0A8J6Q4T2"/>
<comment type="subcellular location">
    <subcellularLocation>
        <location evidence="2">Cell outer membrane</location>
        <topology evidence="2">Multi-pass membrane protein</topology>
    </subcellularLocation>
</comment>
<dbReference type="InterPro" id="IPR023997">
    <property type="entry name" value="TonB-dep_OMP_SusC/RagA_CS"/>
</dbReference>
<accession>A0A8J6Q4T2</accession>
<evidence type="ECO:0000313" key="6">
    <source>
        <dbReference type="Proteomes" id="UP000602057"/>
    </source>
</evidence>
<name>A0A8J6Q4T2_9FLAO</name>
<keyword evidence="2" id="KW-0998">Cell outer membrane</keyword>
<evidence type="ECO:0000256" key="2">
    <source>
        <dbReference type="PROSITE-ProRule" id="PRU01360"/>
    </source>
</evidence>